<keyword evidence="5" id="KW-1185">Reference proteome</keyword>
<dbReference type="InterPro" id="IPR028098">
    <property type="entry name" value="Glyco_trans_4-like_N"/>
</dbReference>
<dbReference type="GO" id="GO:0009103">
    <property type="term" value="P:lipopolysaccharide biosynthetic process"/>
    <property type="evidence" value="ECO:0007669"/>
    <property type="project" value="TreeGrafter"/>
</dbReference>
<organism evidence="4 5">
    <name type="scientific">Orenia marismortui</name>
    <dbReference type="NCBI Taxonomy" id="46469"/>
    <lineage>
        <taxon>Bacteria</taxon>
        <taxon>Bacillati</taxon>
        <taxon>Bacillota</taxon>
        <taxon>Clostridia</taxon>
        <taxon>Halanaerobiales</taxon>
        <taxon>Halobacteroidaceae</taxon>
        <taxon>Orenia</taxon>
    </lineage>
</organism>
<dbReference type="STRING" id="926561.GCA_000379025_00903"/>
<dbReference type="FunFam" id="3.40.50.2000:FF:000119">
    <property type="entry name" value="Glycosyl transferase group 1"/>
    <property type="match status" value="1"/>
</dbReference>
<dbReference type="PANTHER" id="PTHR46401">
    <property type="entry name" value="GLYCOSYLTRANSFERASE WBBK-RELATED"/>
    <property type="match status" value="1"/>
</dbReference>
<sequence length="379" mass="43796">MKIGLDIQSTLKNKTGVGWYTQNIIENLADNELEFEGYAFNFLGRNNIHKSISTLNFDVKINKILPYSLYRRIWSYLPIPYNHLVNSQADIFHFFNYILPPKIRGKVIVTVYDMVYKLFPETMTKKNYRWLEKGLQRSINRADKIITISKSAKKDIMKYLAIDEEKIEIIYPGIDHELYSSELKVGKVKELREKYNIPKNFILYLGTLEPRKNIGRIIDAYAKYQQQAKDDISLVLAGKKGWMYQEIFDKVKEHSLEDKVVFTGYVNEIDKPAIYKMSKLFIFPSLYEGFGMPVLEAMASATPVITSNISSLPEVVGDAALLVDPYDISDISSVIKRILEDKKLQLRMIEQGLKQSAKFSWQKSAEKLLTVYKEAGGYE</sequence>
<evidence type="ECO:0000256" key="1">
    <source>
        <dbReference type="ARBA" id="ARBA00022679"/>
    </source>
</evidence>
<feature type="domain" description="Glycosyl transferase family 1" evidence="2">
    <location>
        <begin position="189"/>
        <end position="354"/>
    </location>
</feature>
<dbReference type="GO" id="GO:0016757">
    <property type="term" value="F:glycosyltransferase activity"/>
    <property type="evidence" value="ECO:0007669"/>
    <property type="project" value="InterPro"/>
</dbReference>
<evidence type="ECO:0000313" key="5">
    <source>
        <dbReference type="Proteomes" id="UP000295832"/>
    </source>
</evidence>
<comment type="caution">
    <text evidence="4">The sequence shown here is derived from an EMBL/GenBank/DDBJ whole genome shotgun (WGS) entry which is preliminary data.</text>
</comment>
<dbReference type="Proteomes" id="UP000295832">
    <property type="component" value="Unassembled WGS sequence"/>
</dbReference>
<keyword evidence="1 4" id="KW-0808">Transferase</keyword>
<evidence type="ECO:0000259" key="2">
    <source>
        <dbReference type="Pfam" id="PF00534"/>
    </source>
</evidence>
<reference evidence="4 5" key="1">
    <citation type="submission" date="2019-03" db="EMBL/GenBank/DDBJ databases">
        <title>Subsurface microbial communities from deep shales in Ohio and West Virginia, USA.</title>
        <authorList>
            <person name="Wrighton K."/>
        </authorList>
    </citation>
    <scope>NUCLEOTIDE SEQUENCE [LARGE SCALE GENOMIC DNA]</scope>
    <source>
        <strain evidence="4 5">MSL 6dP</strain>
    </source>
</reference>
<dbReference type="SUPFAM" id="SSF53756">
    <property type="entry name" value="UDP-Glycosyltransferase/glycogen phosphorylase"/>
    <property type="match status" value="1"/>
</dbReference>
<dbReference type="Pfam" id="PF00534">
    <property type="entry name" value="Glycos_transf_1"/>
    <property type="match status" value="1"/>
</dbReference>
<evidence type="ECO:0000313" key="4">
    <source>
        <dbReference type="EMBL" id="TDX59260.1"/>
    </source>
</evidence>
<proteinExistence type="predicted"/>
<evidence type="ECO:0000259" key="3">
    <source>
        <dbReference type="Pfam" id="PF13439"/>
    </source>
</evidence>
<dbReference type="CDD" id="cd03809">
    <property type="entry name" value="GT4_MtfB-like"/>
    <property type="match status" value="1"/>
</dbReference>
<dbReference type="PANTHER" id="PTHR46401:SF2">
    <property type="entry name" value="GLYCOSYLTRANSFERASE WBBK-RELATED"/>
    <property type="match status" value="1"/>
</dbReference>
<dbReference type="AlphaFoldDB" id="A0A4R8HGG0"/>
<dbReference type="InterPro" id="IPR001296">
    <property type="entry name" value="Glyco_trans_1"/>
</dbReference>
<dbReference type="RefSeq" id="WP_134114273.1">
    <property type="nucleotide sequence ID" value="NZ_SOEG01000001.1"/>
</dbReference>
<dbReference type="Gene3D" id="3.40.50.2000">
    <property type="entry name" value="Glycogen Phosphorylase B"/>
    <property type="match status" value="2"/>
</dbReference>
<feature type="domain" description="Glycosyltransferase subfamily 4-like N-terminal" evidence="3">
    <location>
        <begin position="16"/>
        <end position="177"/>
    </location>
</feature>
<protein>
    <submittedName>
        <fullName evidence="4">Glycosyltransferase involved in cell wall biosynthesis</fullName>
    </submittedName>
</protein>
<accession>A0A4R8HGG0</accession>
<name>A0A4R8HGG0_9FIRM</name>
<dbReference type="EMBL" id="SOEG01000001">
    <property type="protein sequence ID" value="TDX59260.1"/>
    <property type="molecule type" value="Genomic_DNA"/>
</dbReference>
<gene>
    <name evidence="4" type="ORF">C7959_101147</name>
</gene>
<dbReference type="Pfam" id="PF13439">
    <property type="entry name" value="Glyco_transf_4"/>
    <property type="match status" value="1"/>
</dbReference>